<feature type="compositionally biased region" description="Polar residues" evidence="1">
    <location>
        <begin position="271"/>
        <end position="292"/>
    </location>
</feature>
<feature type="region of interest" description="Disordered" evidence="1">
    <location>
        <begin position="1848"/>
        <end position="1905"/>
    </location>
</feature>
<feature type="compositionally biased region" description="Basic and acidic residues" evidence="1">
    <location>
        <begin position="2220"/>
        <end position="2230"/>
    </location>
</feature>
<feature type="region of interest" description="Disordered" evidence="1">
    <location>
        <begin position="208"/>
        <end position="315"/>
    </location>
</feature>
<dbReference type="Proteomes" id="UP000221165">
    <property type="component" value="Unassembled WGS sequence"/>
</dbReference>
<evidence type="ECO:0000313" key="3">
    <source>
        <dbReference type="EMBL" id="PHJ22909.1"/>
    </source>
</evidence>
<feature type="region of interest" description="Disordered" evidence="1">
    <location>
        <begin position="925"/>
        <end position="991"/>
    </location>
</feature>
<feature type="compositionally biased region" description="Polar residues" evidence="1">
    <location>
        <begin position="11"/>
        <end position="26"/>
    </location>
</feature>
<feature type="region of interest" description="Disordered" evidence="1">
    <location>
        <begin position="749"/>
        <end position="790"/>
    </location>
</feature>
<feature type="compositionally biased region" description="Polar residues" evidence="1">
    <location>
        <begin position="760"/>
        <end position="770"/>
    </location>
</feature>
<feature type="region of interest" description="Disordered" evidence="1">
    <location>
        <begin position="1615"/>
        <end position="1674"/>
    </location>
</feature>
<feature type="region of interest" description="Disordered" evidence="1">
    <location>
        <begin position="572"/>
        <end position="628"/>
    </location>
</feature>
<evidence type="ECO:0000256" key="1">
    <source>
        <dbReference type="SAM" id="MobiDB-lite"/>
    </source>
</evidence>
<feature type="region of interest" description="Disordered" evidence="1">
    <location>
        <begin position="886"/>
        <end position="912"/>
    </location>
</feature>
<dbReference type="GeneID" id="94426648"/>
<accession>A0A2C6L3D9</accession>
<feature type="region of interest" description="Disordered" evidence="1">
    <location>
        <begin position="1789"/>
        <end position="1827"/>
    </location>
</feature>
<dbReference type="InterPro" id="IPR036047">
    <property type="entry name" value="F-box-like_dom_sf"/>
</dbReference>
<feature type="compositionally biased region" description="Basic and acidic residues" evidence="1">
    <location>
        <begin position="857"/>
        <end position="866"/>
    </location>
</feature>
<reference evidence="3 4" key="1">
    <citation type="journal article" date="2017" name="Int. J. Parasitol.">
        <title>The genome of the protozoan parasite Cystoisospora suis and a reverse vaccinology approach to identify vaccine candidates.</title>
        <authorList>
            <person name="Palmieri N."/>
            <person name="Shrestha A."/>
            <person name="Ruttkowski B."/>
            <person name="Beck T."/>
            <person name="Vogl C."/>
            <person name="Tomley F."/>
            <person name="Blake D.P."/>
            <person name="Joachim A."/>
        </authorList>
    </citation>
    <scope>NUCLEOTIDE SEQUENCE [LARGE SCALE GENOMIC DNA]</scope>
    <source>
        <strain evidence="3 4">Wien I</strain>
    </source>
</reference>
<feature type="domain" description="F-box" evidence="2">
    <location>
        <begin position="328"/>
        <end position="374"/>
    </location>
</feature>
<organism evidence="3 4">
    <name type="scientific">Cystoisospora suis</name>
    <dbReference type="NCBI Taxonomy" id="483139"/>
    <lineage>
        <taxon>Eukaryota</taxon>
        <taxon>Sar</taxon>
        <taxon>Alveolata</taxon>
        <taxon>Apicomplexa</taxon>
        <taxon>Conoidasida</taxon>
        <taxon>Coccidia</taxon>
        <taxon>Eucoccidiorida</taxon>
        <taxon>Eimeriorina</taxon>
        <taxon>Sarcocystidae</taxon>
        <taxon>Cystoisospora</taxon>
    </lineage>
</organism>
<feature type="compositionally biased region" description="Low complexity" evidence="1">
    <location>
        <begin position="81"/>
        <end position="94"/>
    </location>
</feature>
<feature type="compositionally biased region" description="Basic and acidic residues" evidence="1">
    <location>
        <begin position="828"/>
        <end position="843"/>
    </location>
</feature>
<proteinExistence type="predicted"/>
<feature type="region of interest" description="Disordered" evidence="1">
    <location>
        <begin position="807"/>
        <end position="866"/>
    </location>
</feature>
<feature type="compositionally biased region" description="Polar residues" evidence="1">
    <location>
        <begin position="100"/>
        <end position="116"/>
    </location>
</feature>
<feature type="region of interest" description="Disordered" evidence="1">
    <location>
        <begin position="1394"/>
        <end position="1507"/>
    </location>
</feature>
<protein>
    <recommendedName>
        <fullName evidence="2">F-box domain-containing protein</fullName>
    </recommendedName>
</protein>
<dbReference type="VEuPathDB" id="ToxoDB:CSUI_003239"/>
<feature type="region of interest" description="Disordered" evidence="1">
    <location>
        <begin position="2172"/>
        <end position="2275"/>
    </location>
</feature>
<feature type="compositionally biased region" description="Basic and acidic residues" evidence="1">
    <location>
        <begin position="1451"/>
        <end position="1471"/>
    </location>
</feature>
<feature type="compositionally biased region" description="Basic and acidic residues" evidence="1">
    <location>
        <begin position="1"/>
        <end position="10"/>
    </location>
</feature>
<feature type="compositionally biased region" description="Basic and acidic residues" evidence="1">
    <location>
        <begin position="888"/>
        <end position="899"/>
    </location>
</feature>
<feature type="region of interest" description="Disordered" evidence="1">
    <location>
        <begin position="1"/>
        <end position="27"/>
    </location>
</feature>
<feature type="compositionally biased region" description="Polar residues" evidence="1">
    <location>
        <begin position="2192"/>
        <end position="2202"/>
    </location>
</feature>
<gene>
    <name evidence="3" type="ORF">CSUI_003239</name>
</gene>
<feature type="compositionally biased region" description="Basic and acidic residues" evidence="1">
    <location>
        <begin position="1848"/>
        <end position="1862"/>
    </location>
</feature>
<feature type="compositionally biased region" description="Basic and acidic residues" evidence="1">
    <location>
        <begin position="1480"/>
        <end position="1502"/>
    </location>
</feature>
<evidence type="ECO:0000259" key="2">
    <source>
        <dbReference type="PROSITE" id="PS50181"/>
    </source>
</evidence>
<feature type="compositionally biased region" description="Basic and acidic residues" evidence="1">
    <location>
        <begin position="1632"/>
        <end position="1643"/>
    </location>
</feature>
<dbReference type="RefSeq" id="XP_067924586.1">
    <property type="nucleotide sequence ID" value="XM_068063437.1"/>
</dbReference>
<feature type="compositionally biased region" description="Basic and acidic residues" evidence="1">
    <location>
        <begin position="2089"/>
        <end position="2100"/>
    </location>
</feature>
<feature type="region of interest" description="Disordered" evidence="1">
    <location>
        <begin position="681"/>
        <end position="714"/>
    </location>
</feature>
<feature type="region of interest" description="Disordered" evidence="1">
    <location>
        <begin position="2129"/>
        <end position="2154"/>
    </location>
</feature>
<feature type="region of interest" description="Disordered" evidence="1">
    <location>
        <begin position="2019"/>
        <end position="2117"/>
    </location>
</feature>
<feature type="compositionally biased region" description="Basic and acidic residues" evidence="1">
    <location>
        <begin position="1893"/>
        <end position="1905"/>
    </location>
</feature>
<comment type="caution">
    <text evidence="3">The sequence shown here is derived from an EMBL/GenBank/DDBJ whole genome shotgun (WGS) entry which is preliminary data.</text>
</comment>
<dbReference type="OrthoDB" id="331049at2759"/>
<feature type="compositionally biased region" description="Basic and acidic residues" evidence="1">
    <location>
        <begin position="599"/>
        <end position="611"/>
    </location>
</feature>
<name>A0A2C6L3D9_9APIC</name>
<feature type="compositionally biased region" description="Pro residues" evidence="1">
    <location>
        <begin position="1789"/>
        <end position="1798"/>
    </location>
</feature>
<feature type="region of interest" description="Disordered" evidence="1">
    <location>
        <begin position="42"/>
        <end position="140"/>
    </location>
</feature>
<feature type="compositionally biased region" description="Low complexity" evidence="1">
    <location>
        <begin position="293"/>
        <end position="305"/>
    </location>
</feature>
<feature type="non-terminal residue" evidence="3">
    <location>
        <position position="1"/>
    </location>
</feature>
<feature type="region of interest" description="Disordered" evidence="1">
    <location>
        <begin position="525"/>
        <end position="550"/>
    </location>
</feature>
<feature type="compositionally biased region" description="Polar residues" evidence="1">
    <location>
        <begin position="2260"/>
        <end position="2275"/>
    </location>
</feature>
<feature type="compositionally biased region" description="Basic and acidic residues" evidence="1">
    <location>
        <begin position="230"/>
        <end position="249"/>
    </location>
</feature>
<feature type="compositionally biased region" description="Low complexity" evidence="1">
    <location>
        <begin position="1434"/>
        <end position="1446"/>
    </location>
</feature>
<feature type="compositionally biased region" description="Basic and acidic residues" evidence="1">
    <location>
        <begin position="572"/>
        <end position="581"/>
    </location>
</feature>
<feature type="region of interest" description="Disordered" evidence="1">
    <location>
        <begin position="465"/>
        <end position="491"/>
    </location>
</feature>
<dbReference type="EMBL" id="MIGC01001418">
    <property type="protein sequence ID" value="PHJ22909.1"/>
    <property type="molecule type" value="Genomic_DNA"/>
</dbReference>
<feature type="compositionally biased region" description="Polar residues" evidence="1">
    <location>
        <begin position="936"/>
        <end position="949"/>
    </location>
</feature>
<feature type="compositionally biased region" description="Polar residues" evidence="1">
    <location>
        <begin position="2023"/>
        <end position="2045"/>
    </location>
</feature>
<evidence type="ECO:0000313" key="4">
    <source>
        <dbReference type="Proteomes" id="UP000221165"/>
    </source>
</evidence>
<sequence length="2383" mass="259358">VPDAAPHQERSPTAVQASVPVGSQSPGWLRADQESRVRFATSHLDPSAKGPCRCGEQTAKAGPVVCEPPQPTIVFSRRSDGSSAARASPPSANGGLTGAQPKTVQENEQPPSTTDRGSIRPQALLQGRGSDPSPEGEGAAHEIQSDYIRDGIVPLHCPATAATRELLRHSPLGNRKLTRCPMPLCAGQQAPCGRPCDSCVHHNAAAPDGATVSMTRPTRARNAPQGAQAESRHESAAPRHDDSVGDRGHSVSKCAAATAGHITRNADGPPSKSSRPGRTNTSENMGSTHATLQRSRSPSEQPQPSGTHGQGSPICSSSSFAMASHAESLLFSELPPAVLCMILRFLPTTSVTAFGATCRYAHALTQLPASWSYLEDSTVGNIFRLEKEAPNGRKNHSKIKGLKMLTERFTGVTKLAIDLTSVISSSRRSCHQGHHETSAAALLSPALLRLHTTRLASEDTSGTVIARQRNDGGRPRPAVRRPAGEGAEVGDEIADPLEGVRAEADAFILLHGLLGERRLQFDCEEGQSVRPNHAPSPVDEPPTQFQGRRRRSAELELPANQNAAVEASLPEAEQRLQEQHPRTSGPSHVPERSVTGDLTLERRRGAEREGATQDETDARGNSGEHLSNLRRPLRGLHDEVSHTSLQVVTSQPSVPGAAHHGVASRIGEFGSVWIRREVRSSQRVMDGQSAYPEARQPANVQRNSGSHCPDQLLPAGQNEATLANPEQTTRLSFTPPQSEGLSECQPATLETQPGRRMSPSREQATFQGPRQQEHGPLSGRGIHESPRLPGSHISAVPLLVLVPAAFSENTPSDGPEQRARANQVLESGGERRREQGEDRDRELITVPGRGVTGSRNSESDHHPAPDRIRTERQQLLLLHQLLMHLQQQRREQQRDERPQRPPSTLWGLPSRSDNAVHLQSLRVPPAAGMHSGDAPDTTSGRQTVPTQQCHEAAEGRETRALQWQQEEGHNDGSRRSTVLGPPSRDSAPGTQWQLSPDGMIQGYESHTRQNVGGLTGQSWPLVVERTSESAQGAIAQGRADDLTTTRHQRLGGSARLAEQTQSMRLRRGSPLPSSSDAGEREVSFFGQPTLVAGDGGSVPSASEPVEESIRPLQAALIQQSQRDVPLSRDRERSVTPATTVLGQELFGEGVRQQRGGSQRRQLLLLPFLFASQFPLAFARQGEELTVMVADREDAVHSGDARPRDRSLSQRQQQSSQLFARRGSAFSRLLLGPRPTASTPTSAGANAVKPALLRALFSGLRQLMQLTLKLEAREALQLPQLSLQLGLVKGLLQQNAQTLRVIKVSVELPVDADLTGVVSASARPQRSACRSTKRSGDPSLQPLKLPRELPALQVLHVNFPVYVPPGFSASPWFTHLCVRCLHRFFSPYFKKSEESQYPCDSSPSNNYAPFSSQPESRPAPRRSSRWPRPRRERSTTSSGGRHTSQGRLPRGGRRDGFHLKREKPPAAREETGMPRLRSCKRPREEVHETHQQKGQEGDTQRGEDEGEQENWGAVVDWGLSPSHTLSPSSDVGAASLQNSPARKAREEISTHFKKLFAAEASSPRDRLTGKERQCEQKTDVLCRTPLSADLCTTSKQTAEFRCSPCYSPQDGDCLGPDSRSDDRNTGESAARLFSRDCTTRRGTTEDSTTLSEEEMARTRNNNNGRKRVPLSGAARPSPFSFSHNSAWEPILHLQRLLHVGRETLQQVDLQGDPPRTFCCLHPRLKFNNLRRLSLGWTCTAELLLLHSLLLKGHLPQLRKLQFSGPSGGAGLSMMHLQLYALLNSPPPNCPHNPPLPLPPSDGTLVRSPSDSVHAEGKREEGTGVTRPCEKTFTLNKRKTDPACTHARECESEWQEKQPRREGSSVDPPVTAEDARSSPRKAANRLDAVAPLRKSTPETGEKDKGDDDMLVPCPRCASMRDGTAHGVYFKYAALDIDFEALLNFRLALRRHGLFAFYRDERNKLNLLHVEDEWRRRFFYHHVRSPPFSFSSLSFTSLASPGLPPPPPSAALWTAAPFPRARHLAPTSSSDGQRSNTPSPNSVCSQLPRTICCRGGNQLGQASPISPRRSEAGVPTGPDPANARQGPGHSRAQGDTRVRDSQTRTDSGLLFPSRATHGSPADELVAVTSVHGPHTSTSITQDLPPPQTRSVSQGEAPQALDPFRCLQGLARGARLAPENSPTAGRAQTDGLAAPVSNSRATIASETSDRELEIPSEGPQVVLRRAENERRGDPRAGGAGTEERAALPPVLPGTPAGGAPANVDSASAGQESGLQSSGRSRVLSCNALGGEGGSENATCLYPSVGVSMTGRDLFLLEMWLAPELCRDLQAPSTLHQLRRQLLNLWADKLTAEQRAVYDEIIVRRYIEERQGVEEWQFRSVRPWWDRH</sequence>
<dbReference type="SUPFAM" id="SSF81383">
    <property type="entry name" value="F-box domain"/>
    <property type="match status" value="1"/>
</dbReference>
<feature type="compositionally biased region" description="Basic residues" evidence="1">
    <location>
        <begin position="1418"/>
        <end position="1430"/>
    </location>
</feature>
<dbReference type="InterPro" id="IPR001810">
    <property type="entry name" value="F-box_dom"/>
</dbReference>
<feature type="compositionally biased region" description="Basic and acidic residues" evidence="1">
    <location>
        <begin position="1811"/>
        <end position="1820"/>
    </location>
</feature>
<dbReference type="PROSITE" id="PS50181">
    <property type="entry name" value="FBOX"/>
    <property type="match status" value="1"/>
</dbReference>
<feature type="compositionally biased region" description="Polar residues" evidence="1">
    <location>
        <begin position="1397"/>
        <end position="1409"/>
    </location>
</feature>
<keyword evidence="4" id="KW-1185">Reference proteome</keyword>